<evidence type="ECO:0000313" key="2">
    <source>
        <dbReference type="Proteomes" id="UP000024404"/>
    </source>
</evidence>
<dbReference type="Proteomes" id="UP000024404">
    <property type="component" value="Unassembled WGS sequence"/>
</dbReference>
<protein>
    <submittedName>
        <fullName evidence="1">Uncharacterized protein</fullName>
    </submittedName>
</protein>
<sequence>MSSNHPGFTIPNNHPGLSNHRLIDRQIRQQKGLQKFLISINSPMNTLSVQYNLTNIERSSQSQEIHRFE</sequence>
<dbReference type="AlphaFoldDB" id="A0A8R1XZM1"/>
<keyword evidence="2" id="KW-1185">Reference proteome</keyword>
<reference evidence="2" key="1">
    <citation type="submission" date="2013-10" db="EMBL/GenBank/DDBJ databases">
        <title>Genome sequencing of Onchocerca volvulus.</title>
        <authorList>
            <person name="Cotton J."/>
            <person name="Tsai J."/>
            <person name="Stanley E."/>
            <person name="Tracey A."/>
            <person name="Holroyd N."/>
            <person name="Lustigman S."/>
            <person name="Berriman M."/>
        </authorList>
    </citation>
    <scope>NUCLEOTIDE SEQUENCE</scope>
</reference>
<evidence type="ECO:0000313" key="1">
    <source>
        <dbReference type="EnsemblMetazoa" id="OVOC769.1"/>
    </source>
</evidence>
<organism evidence="1 2">
    <name type="scientific">Onchocerca volvulus</name>
    <dbReference type="NCBI Taxonomy" id="6282"/>
    <lineage>
        <taxon>Eukaryota</taxon>
        <taxon>Metazoa</taxon>
        <taxon>Ecdysozoa</taxon>
        <taxon>Nematoda</taxon>
        <taxon>Chromadorea</taxon>
        <taxon>Rhabditida</taxon>
        <taxon>Spirurina</taxon>
        <taxon>Spiruromorpha</taxon>
        <taxon>Filarioidea</taxon>
        <taxon>Onchocercidae</taxon>
        <taxon>Onchocerca</taxon>
    </lineage>
</organism>
<dbReference type="EMBL" id="CMVM020000020">
    <property type="status" value="NOT_ANNOTATED_CDS"/>
    <property type="molecule type" value="Genomic_DNA"/>
</dbReference>
<name>A0A8R1XZM1_ONCVO</name>
<dbReference type="EnsemblMetazoa" id="OVOC769.1">
    <property type="protein sequence ID" value="OVOC769.1"/>
    <property type="gene ID" value="WBGene00237578"/>
</dbReference>
<reference evidence="1" key="2">
    <citation type="submission" date="2022-06" db="UniProtKB">
        <authorList>
            <consortium name="EnsemblMetazoa"/>
        </authorList>
    </citation>
    <scope>IDENTIFICATION</scope>
</reference>
<proteinExistence type="predicted"/>
<accession>A0A8R1XZM1</accession>